<dbReference type="PANTHER" id="PTHR35807">
    <property type="entry name" value="TRANSCRIPTIONAL REGULATOR REDD-RELATED"/>
    <property type="match status" value="1"/>
</dbReference>
<dbReference type="InterPro" id="IPR019734">
    <property type="entry name" value="TPR_rpt"/>
</dbReference>
<comment type="caution">
    <text evidence="9">The sequence shown here is derived from an EMBL/GenBank/DDBJ whole genome shotgun (WGS) entry which is preliminary data.</text>
</comment>
<dbReference type="AlphaFoldDB" id="A0A6G3SU51"/>
<feature type="domain" description="Bacterial transcriptional activator" evidence="8">
    <location>
        <begin position="106"/>
        <end position="250"/>
    </location>
</feature>
<dbReference type="SMART" id="SM01043">
    <property type="entry name" value="BTAD"/>
    <property type="match status" value="1"/>
</dbReference>
<dbReference type="InterPro" id="IPR027417">
    <property type="entry name" value="P-loop_NTPase"/>
</dbReference>
<keyword evidence="4" id="KW-0238">DNA-binding</keyword>
<dbReference type="SUPFAM" id="SSF52540">
    <property type="entry name" value="P-loop containing nucleoside triphosphate hydrolases"/>
    <property type="match status" value="1"/>
</dbReference>
<evidence type="ECO:0000259" key="7">
    <source>
        <dbReference type="SMART" id="SM00862"/>
    </source>
</evidence>
<evidence type="ECO:0000256" key="1">
    <source>
        <dbReference type="ARBA" id="ARBA00005820"/>
    </source>
</evidence>
<evidence type="ECO:0000256" key="4">
    <source>
        <dbReference type="ARBA" id="ARBA00023125"/>
    </source>
</evidence>
<dbReference type="PRINTS" id="PR00364">
    <property type="entry name" value="DISEASERSIST"/>
</dbReference>
<dbReference type="SUPFAM" id="SSF48452">
    <property type="entry name" value="TPR-like"/>
    <property type="match status" value="3"/>
</dbReference>
<dbReference type="SUPFAM" id="SSF46894">
    <property type="entry name" value="C-terminal effector domain of the bipartite response regulators"/>
    <property type="match status" value="1"/>
</dbReference>
<dbReference type="GO" id="GO:0003677">
    <property type="term" value="F:DNA binding"/>
    <property type="evidence" value="ECO:0007669"/>
    <property type="project" value="UniProtKB-KW"/>
</dbReference>
<sequence length="1011" mass="109771">MRQGTSADRRPSFRILGSLEVLTAQGPLTITGALRRRVLAMLLLDAGRVIPVSRLVEAGWDDDPPESAAHQVRKAVAGLRHRLPAGAELIVTDGPGYRAVVDEDQLDLLRHRRLLRRAHEAGDEGRREQAAVHLREALDLWRGPVLAGSGGPVIDAMSTALEEQRLAAAETLYELAIEAGDSASVIGELRSLASQFPLRETLRGRLMLALYHSGQQAAALDEFQQIRQLLAEELGIDPSSALCELHADILRQEPALGPPERSPVRAQHAGTSPSVPQTLPYDVPDFSGRASELERIRASVDRAREGSPTVIAIDGMGGGGKTALAVRAAHQLAQRYPDGQLFVDLRGFTPGQKPLSTFCAQGDLLAAAGIPSEEIPGVPAGRSALWQSYARGRRMLLILDNADTSEQVRTLIPASPGSLTLVTSRPRLTDLDGVTWISLGALPEVDSHEILRHSLGAERVEQEPEAAAELLRLCGGLPLAVRIATARLSNRPRWTVQRLVDRMQDHGRRLDELSSEDRGVASALSLSYASLPDAQRTAFRLLGHHPGRYIDLGEAAALLDQGALEAEDLLERLVDVRLLEAREPGTYAFHDLVRHFARRVAQGEADPQDQPAVERLLDHYLDTAERACDTLFPGRTRYTGAAGATGRPAGEESGFTAKESALRWLDRHRDSLLAAVDIAHGKGLLRHAARLPRELGFHSSIRSYDLEANGALETGLAASRQLADPALTRLNLTNLAMGQWRLGRIRDTITHLEDALELSRSMNDRRSEAECKARLGQAYNSLGELRRALRLSEEANRMARETGFTRLHGSSLSTLSQVQVRLGQFSEAVTTAREALVVFDALDEIQLSVDALSYLARGLEGMGHYDEALARVTEAVTRCEALRMPSALPLLLACRADVLLRTGRVEDALGCVVQALAEAVRSTDAIHRAFVHLAAARTYFALGDFPEALSHNRSAHAIAGRMELRYEEAQALDGIAATREALGDPEAADDRLRAGSLFAAMGVPTAAFRSS</sequence>
<keyword evidence="2" id="KW-0902">Two-component regulatory system</keyword>
<dbReference type="InterPro" id="IPR001867">
    <property type="entry name" value="OmpR/PhoB-type_DNA-bd"/>
</dbReference>
<dbReference type="GO" id="GO:0043531">
    <property type="term" value="F:ADP binding"/>
    <property type="evidence" value="ECO:0007669"/>
    <property type="project" value="InterPro"/>
</dbReference>
<evidence type="ECO:0000313" key="9">
    <source>
        <dbReference type="EMBL" id="NEB86546.1"/>
    </source>
</evidence>
<dbReference type="InterPro" id="IPR011990">
    <property type="entry name" value="TPR-like_helical_dom_sf"/>
</dbReference>
<dbReference type="CDD" id="cd15831">
    <property type="entry name" value="BTAD"/>
    <property type="match status" value="1"/>
</dbReference>
<evidence type="ECO:0000256" key="6">
    <source>
        <dbReference type="SAM" id="MobiDB-lite"/>
    </source>
</evidence>
<dbReference type="InterPro" id="IPR051677">
    <property type="entry name" value="AfsR-DnrI-RedD_regulator"/>
</dbReference>
<reference evidence="9" key="1">
    <citation type="submission" date="2020-01" db="EMBL/GenBank/DDBJ databases">
        <title>Insect and environment-associated Actinomycetes.</title>
        <authorList>
            <person name="Currrie C."/>
            <person name="Chevrette M."/>
            <person name="Carlson C."/>
            <person name="Stubbendieck R."/>
            <person name="Wendt-Pienkowski E."/>
        </authorList>
    </citation>
    <scope>NUCLEOTIDE SEQUENCE</scope>
    <source>
        <strain evidence="9">SID505</strain>
    </source>
</reference>
<keyword evidence="5" id="KW-0804">Transcription</keyword>
<keyword evidence="3" id="KW-0805">Transcription regulation</keyword>
<evidence type="ECO:0000256" key="5">
    <source>
        <dbReference type="ARBA" id="ARBA00023163"/>
    </source>
</evidence>
<dbReference type="GO" id="GO:0000160">
    <property type="term" value="P:phosphorelay signal transduction system"/>
    <property type="evidence" value="ECO:0007669"/>
    <property type="project" value="UniProtKB-KW"/>
</dbReference>
<evidence type="ECO:0000256" key="3">
    <source>
        <dbReference type="ARBA" id="ARBA00023015"/>
    </source>
</evidence>
<name>A0A6G3SU51_STRAQ</name>
<dbReference type="Gene3D" id="3.40.50.300">
    <property type="entry name" value="P-loop containing nucleotide triphosphate hydrolases"/>
    <property type="match status" value="1"/>
</dbReference>
<dbReference type="InterPro" id="IPR016032">
    <property type="entry name" value="Sig_transdc_resp-reg_C-effctor"/>
</dbReference>
<dbReference type="InterPro" id="IPR036388">
    <property type="entry name" value="WH-like_DNA-bd_sf"/>
</dbReference>
<feature type="region of interest" description="Disordered" evidence="6">
    <location>
        <begin position="254"/>
        <end position="282"/>
    </location>
</feature>
<protein>
    <submittedName>
        <fullName evidence="9">Transcriptional regulator</fullName>
    </submittedName>
</protein>
<dbReference type="InterPro" id="IPR005158">
    <property type="entry name" value="BTAD"/>
</dbReference>
<proteinExistence type="inferred from homology"/>
<evidence type="ECO:0000259" key="8">
    <source>
        <dbReference type="SMART" id="SM01043"/>
    </source>
</evidence>
<dbReference type="RefSeq" id="WP_164258244.1">
    <property type="nucleotide sequence ID" value="NZ_JAAGMK010000591.1"/>
</dbReference>
<accession>A0A6G3SU51</accession>
<dbReference type="PANTHER" id="PTHR35807:SF1">
    <property type="entry name" value="TRANSCRIPTIONAL REGULATOR REDD"/>
    <property type="match status" value="1"/>
</dbReference>
<dbReference type="SMART" id="SM00028">
    <property type="entry name" value="TPR"/>
    <property type="match status" value="7"/>
</dbReference>
<dbReference type="Gene3D" id="1.25.40.10">
    <property type="entry name" value="Tetratricopeptide repeat domain"/>
    <property type="match status" value="3"/>
</dbReference>
<dbReference type="GO" id="GO:0006355">
    <property type="term" value="P:regulation of DNA-templated transcription"/>
    <property type="evidence" value="ECO:0007669"/>
    <property type="project" value="InterPro"/>
</dbReference>
<evidence type="ECO:0000256" key="2">
    <source>
        <dbReference type="ARBA" id="ARBA00023012"/>
    </source>
</evidence>
<dbReference type="EMBL" id="JAAGMK010000591">
    <property type="protein sequence ID" value="NEB86546.1"/>
    <property type="molecule type" value="Genomic_DNA"/>
</dbReference>
<dbReference type="SMART" id="SM00862">
    <property type="entry name" value="Trans_reg_C"/>
    <property type="match status" value="1"/>
</dbReference>
<dbReference type="Pfam" id="PF03704">
    <property type="entry name" value="BTAD"/>
    <property type="match status" value="1"/>
</dbReference>
<dbReference type="Gene3D" id="1.10.10.10">
    <property type="entry name" value="Winged helix-like DNA-binding domain superfamily/Winged helix DNA-binding domain"/>
    <property type="match status" value="2"/>
</dbReference>
<organism evidence="9">
    <name type="scientific">Streptomyces anulatus</name>
    <name type="common">Streptomyces chrysomallus</name>
    <dbReference type="NCBI Taxonomy" id="1892"/>
    <lineage>
        <taxon>Bacteria</taxon>
        <taxon>Bacillati</taxon>
        <taxon>Actinomycetota</taxon>
        <taxon>Actinomycetes</taxon>
        <taxon>Kitasatosporales</taxon>
        <taxon>Streptomycetaceae</taxon>
        <taxon>Streptomyces</taxon>
    </lineage>
</organism>
<gene>
    <name evidence="9" type="ORF">G3I43_20550</name>
</gene>
<feature type="domain" description="OmpR/PhoB-type" evidence="7">
    <location>
        <begin position="25"/>
        <end position="99"/>
    </location>
</feature>
<comment type="similarity">
    <text evidence="1">Belongs to the AfsR/DnrI/RedD regulatory family.</text>
</comment>